<organism evidence="1 2">
    <name type="scientific">Aquimarina intermedia</name>
    <dbReference type="NCBI Taxonomy" id="350814"/>
    <lineage>
        <taxon>Bacteria</taxon>
        <taxon>Pseudomonadati</taxon>
        <taxon>Bacteroidota</taxon>
        <taxon>Flavobacteriia</taxon>
        <taxon>Flavobacteriales</taxon>
        <taxon>Flavobacteriaceae</taxon>
        <taxon>Aquimarina</taxon>
    </lineage>
</organism>
<protein>
    <submittedName>
        <fullName evidence="1">Uncharacterized protein</fullName>
    </submittedName>
</protein>
<evidence type="ECO:0000313" key="2">
    <source>
        <dbReference type="Proteomes" id="UP000324376"/>
    </source>
</evidence>
<accession>A0A5S5C4J6</accession>
<keyword evidence="2" id="KW-1185">Reference proteome</keyword>
<dbReference type="AlphaFoldDB" id="A0A5S5C4J6"/>
<evidence type="ECO:0000313" key="1">
    <source>
        <dbReference type="EMBL" id="TYP74237.1"/>
    </source>
</evidence>
<comment type="caution">
    <text evidence="1">The sequence shown here is derived from an EMBL/GenBank/DDBJ whole genome shotgun (WGS) entry which is preliminary data.</text>
</comment>
<dbReference type="EMBL" id="VNHU01000004">
    <property type="protein sequence ID" value="TYP74237.1"/>
    <property type="molecule type" value="Genomic_DNA"/>
</dbReference>
<reference evidence="1 2" key="1">
    <citation type="submission" date="2019-07" db="EMBL/GenBank/DDBJ databases">
        <title>Genomic Encyclopedia of Archaeal and Bacterial Type Strains, Phase II (KMG-II): from individual species to whole genera.</title>
        <authorList>
            <person name="Goeker M."/>
        </authorList>
    </citation>
    <scope>NUCLEOTIDE SEQUENCE [LARGE SCALE GENOMIC DNA]</scope>
    <source>
        <strain evidence="1 2">DSM 17527</strain>
    </source>
</reference>
<sequence length="82" mass="9566">MKKKIAKNKLKDKSKYLDEDVLKALEQDIDARLEDEIKLQEGCLKKKIDQLQKVSIDLDTVKNMLLTRYNARMVKNNFLQAG</sequence>
<dbReference type="RefSeq" id="WP_148782356.1">
    <property type="nucleotide sequence ID" value="NZ_VNHU01000004.1"/>
</dbReference>
<gene>
    <name evidence="1" type="ORF">BD809_10455</name>
</gene>
<proteinExistence type="predicted"/>
<name>A0A5S5C4J6_9FLAO</name>
<dbReference type="Proteomes" id="UP000324376">
    <property type="component" value="Unassembled WGS sequence"/>
</dbReference>